<dbReference type="Proteomes" id="UP000177594">
    <property type="component" value="Unassembled WGS sequence"/>
</dbReference>
<evidence type="ECO:0000313" key="3">
    <source>
        <dbReference type="Proteomes" id="UP000177594"/>
    </source>
</evidence>
<dbReference type="AlphaFoldDB" id="A0A1F8EH56"/>
<dbReference type="Pfam" id="PF00685">
    <property type="entry name" value="Sulfotransfer_1"/>
    <property type="match status" value="1"/>
</dbReference>
<reference evidence="2 3" key="1">
    <citation type="journal article" date="2016" name="Nat. Commun.">
        <title>Thousands of microbial genomes shed light on interconnected biogeochemical processes in an aquifer system.</title>
        <authorList>
            <person name="Anantharaman K."/>
            <person name="Brown C.T."/>
            <person name="Hug L.A."/>
            <person name="Sharon I."/>
            <person name="Castelle C.J."/>
            <person name="Probst A.J."/>
            <person name="Thomas B.C."/>
            <person name="Singh A."/>
            <person name="Wilkins M.J."/>
            <person name="Karaoz U."/>
            <person name="Brodie E.L."/>
            <person name="Williams K.H."/>
            <person name="Hubbard S.S."/>
            <person name="Banfield J.F."/>
        </authorList>
    </citation>
    <scope>NUCLEOTIDE SEQUENCE [LARGE SCALE GENOMIC DNA]</scope>
</reference>
<protein>
    <recommendedName>
        <fullName evidence="1">Sulfotransferase domain-containing protein</fullName>
    </recommendedName>
</protein>
<gene>
    <name evidence="2" type="ORF">A2817_03360</name>
</gene>
<name>A0A1F8EH56_9BACT</name>
<accession>A0A1F8EH56</accession>
<organism evidence="2 3">
    <name type="scientific">Candidatus Yanofskybacteria bacterium RIFCSPHIGHO2_01_FULL_39_8b</name>
    <dbReference type="NCBI Taxonomy" id="1802659"/>
    <lineage>
        <taxon>Bacteria</taxon>
        <taxon>Candidatus Yanofskyibacteriota</taxon>
    </lineage>
</organism>
<proteinExistence type="predicted"/>
<dbReference type="SUPFAM" id="SSF52540">
    <property type="entry name" value="P-loop containing nucleoside triphosphate hydrolases"/>
    <property type="match status" value="1"/>
</dbReference>
<dbReference type="Gene3D" id="3.40.50.300">
    <property type="entry name" value="P-loop containing nucleotide triphosphate hydrolases"/>
    <property type="match status" value="1"/>
</dbReference>
<comment type="caution">
    <text evidence="2">The sequence shown here is derived from an EMBL/GenBank/DDBJ whole genome shotgun (WGS) entry which is preliminary data.</text>
</comment>
<dbReference type="EMBL" id="MGIZ01000020">
    <property type="protein sequence ID" value="OGM99398.1"/>
    <property type="molecule type" value="Genomic_DNA"/>
</dbReference>
<feature type="domain" description="Sulfotransferase" evidence="1">
    <location>
        <begin position="86"/>
        <end position="270"/>
    </location>
</feature>
<dbReference type="GO" id="GO:0008146">
    <property type="term" value="F:sulfotransferase activity"/>
    <property type="evidence" value="ECO:0007669"/>
    <property type="project" value="InterPro"/>
</dbReference>
<evidence type="ECO:0000259" key="1">
    <source>
        <dbReference type="Pfam" id="PF00685"/>
    </source>
</evidence>
<dbReference type="InterPro" id="IPR027417">
    <property type="entry name" value="P-loop_NTPase"/>
</dbReference>
<evidence type="ECO:0000313" key="2">
    <source>
        <dbReference type="EMBL" id="OGM99398.1"/>
    </source>
</evidence>
<sequence>MVNKIKIGTRVPLVKNLLIVEGITRAGKFLLANLIHGFKDIEPIQYYGLPENLPFLEKFGFINRRAAKEILQCQIDTHCYEMLIGRNFNHRKFDKSSIYNNPRYKEFLTRSNEPDREKLLAAFYKNNSYSFFIMHELMPHIKIYLDTFSDIKIVSIQRSPIELVHSWYKCGLGKRWGNDPTWFQIALGDNQGPIPWYAHDWTHDYRTLPEIDRVIHSIQTLDYLYKKSFSRLSSRDKNKILFVRYEKILSSPLKVIDSIKKFLNKNTLPEIGKILKKEKLPVKNYGAQILNKIKIIKKMASEKYFKILMDLENEYNL</sequence>
<dbReference type="InterPro" id="IPR000863">
    <property type="entry name" value="Sulfotransferase_dom"/>
</dbReference>